<dbReference type="RefSeq" id="WP_072987884.1">
    <property type="nucleotide sequence ID" value="NZ_FQWE01000002.1"/>
</dbReference>
<dbReference type="InterPro" id="IPR011990">
    <property type="entry name" value="TPR-like_helical_dom_sf"/>
</dbReference>
<keyword evidence="9" id="KW-1185">Reference proteome</keyword>
<gene>
    <name evidence="8" type="ORF">SAMN05444396_10249</name>
</gene>
<evidence type="ECO:0000259" key="6">
    <source>
        <dbReference type="Pfam" id="PF07980"/>
    </source>
</evidence>
<dbReference type="PROSITE" id="PS51257">
    <property type="entry name" value="PROKAR_LIPOPROTEIN"/>
    <property type="match status" value="1"/>
</dbReference>
<dbReference type="Pfam" id="PF14322">
    <property type="entry name" value="SusD-like_3"/>
    <property type="match status" value="1"/>
</dbReference>
<accession>A0A1M5EZU6</accession>
<protein>
    <submittedName>
        <fullName evidence="8">SusD family protein</fullName>
    </submittedName>
</protein>
<evidence type="ECO:0000256" key="4">
    <source>
        <dbReference type="ARBA" id="ARBA00023136"/>
    </source>
</evidence>
<evidence type="ECO:0000256" key="1">
    <source>
        <dbReference type="ARBA" id="ARBA00004442"/>
    </source>
</evidence>
<evidence type="ECO:0000313" key="8">
    <source>
        <dbReference type="EMBL" id="SHF84850.1"/>
    </source>
</evidence>
<name>A0A1M5EZU6_9FLAO</name>
<dbReference type="EMBL" id="FQWE01000002">
    <property type="protein sequence ID" value="SHF84850.1"/>
    <property type="molecule type" value="Genomic_DNA"/>
</dbReference>
<sequence length="527" mass="58471">MKRINIIKSILYTSTIVLGVSCTNLDEEVLDGVVLKETGGTVNTASLLKTANEGLRGFQDQDKMFALDEMSTDALVGPTRGGDWDDAAKWRQLHNHTWAPDNIEIRNAWNSLLSQVYNCNLVIENGTAGQIIEARFLRAFYYYNVIDLFGQVPYREAGSAVESDPKVWTRQEATAFVISELEAIIGNLPARIINDASLVNKDAAHFLLAKLYLNKGVFNAVDPAGPYTFDAADMTKVVTNVDAINSSLATDYWDNFKPTNNTSPEIIFSSKNVRGTSGGGIQSRWRMGMHYQQTPDGWNGFATVAEYYNRFNPNDRRIKNSDQYIINAFGNNVGFQVGQMKNGKNRDAEGKDKDANGVAYTNLPAGTINLKDRKGNLLIFTPALKLVISDAKAIESAGIRSQKYIPDEADLGAPENDYVLMRYSDALLMKAEAILRGGSGINDPVKLAQLVTRTNVAGTVPTTLAAIYTERGKELWFEGWRRNDMVRFGKYLEARELKTYVSANKYILFPIPADALFNANIKQNPGY</sequence>
<organism evidence="8 9">
    <name type="scientific">Flavobacterium segetis</name>
    <dbReference type="NCBI Taxonomy" id="271157"/>
    <lineage>
        <taxon>Bacteria</taxon>
        <taxon>Pseudomonadati</taxon>
        <taxon>Bacteroidota</taxon>
        <taxon>Flavobacteriia</taxon>
        <taxon>Flavobacteriales</taxon>
        <taxon>Flavobacteriaceae</taxon>
        <taxon>Flavobacterium</taxon>
    </lineage>
</organism>
<dbReference type="InterPro" id="IPR033985">
    <property type="entry name" value="SusD-like_N"/>
</dbReference>
<comment type="subcellular location">
    <subcellularLocation>
        <location evidence="1">Cell outer membrane</location>
    </subcellularLocation>
</comment>
<keyword evidence="4" id="KW-0472">Membrane</keyword>
<comment type="similarity">
    <text evidence="2">Belongs to the SusD family.</text>
</comment>
<dbReference type="SUPFAM" id="SSF48452">
    <property type="entry name" value="TPR-like"/>
    <property type="match status" value="1"/>
</dbReference>
<evidence type="ECO:0000256" key="2">
    <source>
        <dbReference type="ARBA" id="ARBA00006275"/>
    </source>
</evidence>
<proteinExistence type="inferred from homology"/>
<dbReference type="GO" id="GO:0009279">
    <property type="term" value="C:cell outer membrane"/>
    <property type="evidence" value="ECO:0007669"/>
    <property type="project" value="UniProtKB-SubCell"/>
</dbReference>
<evidence type="ECO:0000313" key="9">
    <source>
        <dbReference type="Proteomes" id="UP000184036"/>
    </source>
</evidence>
<dbReference type="AlphaFoldDB" id="A0A1M5EZU6"/>
<evidence type="ECO:0000259" key="7">
    <source>
        <dbReference type="Pfam" id="PF14322"/>
    </source>
</evidence>
<feature type="domain" description="RagB/SusD" evidence="6">
    <location>
        <begin position="264"/>
        <end position="498"/>
    </location>
</feature>
<reference evidence="9" key="1">
    <citation type="submission" date="2016-11" db="EMBL/GenBank/DDBJ databases">
        <authorList>
            <person name="Varghese N."/>
            <person name="Submissions S."/>
        </authorList>
    </citation>
    <scope>NUCLEOTIDE SEQUENCE [LARGE SCALE GENOMIC DNA]</scope>
    <source>
        <strain evidence="9">DSM 19741</strain>
    </source>
</reference>
<dbReference type="STRING" id="271157.SAMN05444396_10249"/>
<dbReference type="OrthoDB" id="5694214at2"/>
<evidence type="ECO:0000256" key="5">
    <source>
        <dbReference type="ARBA" id="ARBA00023237"/>
    </source>
</evidence>
<keyword evidence="3" id="KW-0732">Signal</keyword>
<feature type="domain" description="SusD-like N-terminal" evidence="7">
    <location>
        <begin position="84"/>
        <end position="213"/>
    </location>
</feature>
<dbReference type="InterPro" id="IPR012944">
    <property type="entry name" value="SusD_RagB_dom"/>
</dbReference>
<dbReference type="Gene3D" id="1.25.40.390">
    <property type="match status" value="1"/>
</dbReference>
<keyword evidence="5" id="KW-0998">Cell outer membrane</keyword>
<dbReference type="Proteomes" id="UP000184036">
    <property type="component" value="Unassembled WGS sequence"/>
</dbReference>
<evidence type="ECO:0000256" key="3">
    <source>
        <dbReference type="ARBA" id="ARBA00022729"/>
    </source>
</evidence>
<dbReference type="Pfam" id="PF07980">
    <property type="entry name" value="SusD_RagB"/>
    <property type="match status" value="1"/>
</dbReference>